<feature type="transmembrane region" description="Helical" evidence="1">
    <location>
        <begin position="6"/>
        <end position="29"/>
    </location>
</feature>
<keyword evidence="1" id="KW-0472">Membrane</keyword>
<dbReference type="AlphaFoldDB" id="A0A6C0L3U3"/>
<keyword evidence="1" id="KW-0812">Transmembrane</keyword>
<accession>A0A6C0L3U3</accession>
<sequence>MDPMDMLLLAIGGVIGTLTLAGVIGWVVAVRLDKKYGTNIKAH</sequence>
<evidence type="ECO:0000256" key="1">
    <source>
        <dbReference type="SAM" id="Phobius"/>
    </source>
</evidence>
<keyword evidence="1" id="KW-1133">Transmembrane helix</keyword>
<reference evidence="2" key="1">
    <citation type="submission" date="2019-10" db="EMBL/GenBank/DDBJ databases">
        <title>Extensively Drug-Resistant Pseudomonas aeruginosa ST664 clone carrying KPC-2-encoding megaplasmid in a burn clinic.</title>
        <authorList>
            <person name="Li Z."/>
            <person name="Cai Z."/>
            <person name="Cai Z."/>
            <person name="Zhang Y."/>
            <person name="Fu T."/>
            <person name="Jin Y."/>
            <person name="Cheng Z."/>
            <person name="Jin S."/>
            <person name="Wu W."/>
            <person name="Yang L."/>
            <person name="Bai F."/>
        </authorList>
    </citation>
    <scope>NUCLEOTIDE SEQUENCE</scope>
    <source>
        <strain evidence="2">NK546</strain>
        <plasmid evidence="2">pNK546b</plasmid>
    </source>
</reference>
<protein>
    <submittedName>
        <fullName evidence="2">Uncharacterized protein</fullName>
    </submittedName>
</protein>
<dbReference type="EMBL" id="MN583270">
    <property type="protein sequence ID" value="QHU24447.1"/>
    <property type="molecule type" value="Genomic_DNA"/>
</dbReference>
<keyword evidence="2" id="KW-0614">Plasmid</keyword>
<geneLocation type="plasmid" evidence="2">
    <name>pNK546b</name>
</geneLocation>
<dbReference type="RefSeq" id="WP_023093750.1">
    <property type="nucleotide sequence ID" value="NZ_BSAO01000026.1"/>
</dbReference>
<evidence type="ECO:0000313" key="2">
    <source>
        <dbReference type="EMBL" id="QHU24447.1"/>
    </source>
</evidence>
<proteinExistence type="predicted"/>
<organism evidence="2">
    <name type="scientific">Pseudomonas aeruginosa</name>
    <dbReference type="NCBI Taxonomy" id="287"/>
    <lineage>
        <taxon>Bacteria</taxon>
        <taxon>Pseudomonadati</taxon>
        <taxon>Pseudomonadota</taxon>
        <taxon>Gammaproteobacteria</taxon>
        <taxon>Pseudomonadales</taxon>
        <taxon>Pseudomonadaceae</taxon>
        <taxon>Pseudomonas</taxon>
    </lineage>
</organism>
<name>A0A6C0L3U3_PSEAI</name>